<dbReference type="GO" id="GO:0006520">
    <property type="term" value="P:amino acid metabolic process"/>
    <property type="evidence" value="ECO:0007669"/>
    <property type="project" value="InterPro"/>
</dbReference>
<keyword evidence="6" id="KW-0808">Transferase</keyword>
<dbReference type="InterPro" id="IPR001597">
    <property type="entry name" value="ArAA_b-elim_lyase/Thr_aldolase"/>
</dbReference>
<dbReference type="GO" id="GO:0016829">
    <property type="term" value="F:lyase activity"/>
    <property type="evidence" value="ECO:0007669"/>
    <property type="project" value="InterPro"/>
</dbReference>
<dbReference type="RefSeq" id="WP_164353427.1">
    <property type="nucleotide sequence ID" value="NZ_JAABNT010000004.1"/>
</dbReference>
<comment type="similarity">
    <text evidence="2">Belongs to the threonine aldolase family.</text>
</comment>
<keyword evidence="7" id="KW-1185">Reference proteome</keyword>
<dbReference type="Gene3D" id="3.40.640.10">
    <property type="entry name" value="Type I PLP-dependent aspartate aminotransferase-like (Major domain)"/>
    <property type="match status" value="1"/>
</dbReference>
<dbReference type="EMBL" id="JAABNT010000004">
    <property type="protein sequence ID" value="NEK22508.1"/>
    <property type="molecule type" value="Genomic_DNA"/>
</dbReference>
<comment type="subunit">
    <text evidence="3">Homotetramer.</text>
</comment>
<dbReference type="InterPro" id="IPR015424">
    <property type="entry name" value="PyrdxlP-dep_Trfase"/>
</dbReference>
<evidence type="ECO:0000313" key="6">
    <source>
        <dbReference type="EMBL" id="NEK22508.1"/>
    </source>
</evidence>
<reference evidence="6 7" key="1">
    <citation type="submission" date="2020-01" db="EMBL/GenBank/DDBJ databases">
        <title>Sulfitobacter sediminilitoris sp. nov., isolated from a tidal flat.</title>
        <authorList>
            <person name="Park S."/>
            <person name="Yoon J.-H."/>
        </authorList>
    </citation>
    <scope>NUCLEOTIDE SEQUENCE [LARGE SCALE GENOMIC DNA]</scope>
    <source>
        <strain evidence="6 7">JBTF-M27</strain>
    </source>
</reference>
<evidence type="ECO:0000256" key="3">
    <source>
        <dbReference type="ARBA" id="ARBA00011881"/>
    </source>
</evidence>
<evidence type="ECO:0000313" key="7">
    <source>
        <dbReference type="Proteomes" id="UP000468591"/>
    </source>
</evidence>
<dbReference type="PANTHER" id="PTHR48097:SF5">
    <property type="entry name" value="LOW SPECIFICITY L-THREONINE ALDOLASE"/>
    <property type="match status" value="1"/>
</dbReference>
<comment type="cofactor">
    <cofactor evidence="1">
        <name>pyridoxal 5'-phosphate</name>
        <dbReference type="ChEBI" id="CHEBI:597326"/>
    </cofactor>
</comment>
<keyword evidence="6" id="KW-0032">Aminotransferase</keyword>
<sequence length="346" mass="37678">MFFASDNSGPAHPSVMNRVVAANTGHQMAYGNDTIMDEVRTRIREVFEAPEAAVYLVATGTAANVLALACYVQPWQTIYCSKVAHIEVDECNAPEFYSGGAKLKLIDTDNKMMPDALEAAIQGTPRGDVHSAQPGAVSITQVTERGSVHSLEELRNLTAVAKRHDLPVHLDGARFANAMVALGCSAADMSWKSGVDVVSFGGTKNGCMGVEAVVFFDPAKAWEFELRRKRGAHLFSKHRFLSAQMAGYLEDDTFIQIARQANENATYLAAGLKAAGATFLHEPQANMLFVSFPRRVHRTLAAAGARYERHGGMEGPDDTLISSRLVCDWSIGRDQIDTFLSHFQVP</sequence>
<dbReference type="GO" id="GO:0008483">
    <property type="term" value="F:transaminase activity"/>
    <property type="evidence" value="ECO:0007669"/>
    <property type="project" value="UniProtKB-KW"/>
</dbReference>
<gene>
    <name evidence="6" type="ORF">GV827_08845</name>
</gene>
<name>A0A6P0CBH7_9RHOB</name>
<dbReference type="PANTHER" id="PTHR48097">
    <property type="entry name" value="L-THREONINE ALDOLASE-RELATED"/>
    <property type="match status" value="1"/>
</dbReference>
<evidence type="ECO:0000259" key="5">
    <source>
        <dbReference type="Pfam" id="PF01212"/>
    </source>
</evidence>
<evidence type="ECO:0000256" key="2">
    <source>
        <dbReference type="ARBA" id="ARBA00006966"/>
    </source>
</evidence>
<dbReference type="Proteomes" id="UP000468591">
    <property type="component" value="Unassembled WGS sequence"/>
</dbReference>
<protein>
    <submittedName>
        <fullName evidence="6">Aminotransferase class V-fold PLP-dependent enzyme</fullName>
    </submittedName>
</protein>
<dbReference type="InterPro" id="IPR015422">
    <property type="entry name" value="PyrdxlP-dep_Trfase_small"/>
</dbReference>
<organism evidence="6 7">
    <name type="scientific">Sulfitobacter sediminilitoris</name>
    <dbReference type="NCBI Taxonomy" id="2698830"/>
    <lineage>
        <taxon>Bacteria</taxon>
        <taxon>Pseudomonadati</taxon>
        <taxon>Pseudomonadota</taxon>
        <taxon>Alphaproteobacteria</taxon>
        <taxon>Rhodobacterales</taxon>
        <taxon>Roseobacteraceae</taxon>
        <taxon>Sulfitobacter</taxon>
    </lineage>
</organism>
<dbReference type="InterPro" id="IPR015421">
    <property type="entry name" value="PyrdxlP-dep_Trfase_major"/>
</dbReference>
<accession>A0A6P0CBH7</accession>
<dbReference type="Gene3D" id="3.90.1150.10">
    <property type="entry name" value="Aspartate Aminotransferase, domain 1"/>
    <property type="match status" value="1"/>
</dbReference>
<keyword evidence="4" id="KW-0663">Pyridoxal phosphate</keyword>
<evidence type="ECO:0000256" key="1">
    <source>
        <dbReference type="ARBA" id="ARBA00001933"/>
    </source>
</evidence>
<dbReference type="AlphaFoldDB" id="A0A6P0CBH7"/>
<feature type="domain" description="Aromatic amino acid beta-eliminating lyase/threonine aldolase" evidence="5">
    <location>
        <begin position="3"/>
        <end position="290"/>
    </location>
</feature>
<comment type="caution">
    <text evidence="6">The sequence shown here is derived from an EMBL/GenBank/DDBJ whole genome shotgun (WGS) entry which is preliminary data.</text>
</comment>
<proteinExistence type="inferred from homology"/>
<dbReference type="SUPFAM" id="SSF53383">
    <property type="entry name" value="PLP-dependent transferases"/>
    <property type="match status" value="1"/>
</dbReference>
<evidence type="ECO:0000256" key="4">
    <source>
        <dbReference type="ARBA" id="ARBA00022898"/>
    </source>
</evidence>
<dbReference type="Pfam" id="PF01212">
    <property type="entry name" value="Beta_elim_lyase"/>
    <property type="match status" value="1"/>
</dbReference>